<dbReference type="Gene3D" id="3.20.20.190">
    <property type="entry name" value="Phosphatidylinositol (PI) phosphodiesterase"/>
    <property type="match status" value="1"/>
</dbReference>
<feature type="chain" id="PRO_5047445455" description="Alkaline phosphatase" evidence="1">
    <location>
        <begin position="21"/>
        <end position="254"/>
    </location>
</feature>
<accession>A0ABR7X379</accession>
<protein>
    <recommendedName>
        <fullName evidence="4">Alkaline phosphatase</fullName>
    </recommendedName>
</protein>
<evidence type="ECO:0000313" key="2">
    <source>
        <dbReference type="EMBL" id="MBD1385034.1"/>
    </source>
</evidence>
<dbReference type="SUPFAM" id="SSF51695">
    <property type="entry name" value="PLC-like phosphodiesterases"/>
    <property type="match status" value="1"/>
</dbReference>
<dbReference type="Proteomes" id="UP000618754">
    <property type="component" value="Unassembled WGS sequence"/>
</dbReference>
<comment type="caution">
    <text evidence="2">The sequence shown here is derived from an EMBL/GenBank/DDBJ whole genome shotgun (WGS) entry which is preliminary data.</text>
</comment>
<evidence type="ECO:0000313" key="3">
    <source>
        <dbReference type="Proteomes" id="UP000618754"/>
    </source>
</evidence>
<reference evidence="2 3" key="1">
    <citation type="submission" date="2020-09" db="EMBL/GenBank/DDBJ databases">
        <title>Novel species of Mucilaginibacter isolated from a glacier on the Tibetan Plateau.</title>
        <authorList>
            <person name="Liu Q."/>
            <person name="Xin Y.-H."/>
        </authorList>
    </citation>
    <scope>NUCLEOTIDE SEQUENCE [LARGE SCALE GENOMIC DNA]</scope>
    <source>
        <strain evidence="2 3">CGMCC 1.13878</strain>
    </source>
</reference>
<gene>
    <name evidence="2" type="ORF">IDJ75_07065</name>
</gene>
<dbReference type="RefSeq" id="WP_191174933.1">
    <property type="nucleotide sequence ID" value="NZ_JACWMW010000002.1"/>
</dbReference>
<feature type="signal peptide" evidence="1">
    <location>
        <begin position="1"/>
        <end position="20"/>
    </location>
</feature>
<dbReference type="InterPro" id="IPR017946">
    <property type="entry name" value="PLC-like_Pdiesterase_TIM-brl"/>
</dbReference>
<sequence length="254" mass="28588">MLKPFLYISLFIAFVNSASAQEKYAASDIHSHNDYSRPEAFYHAFNAGAGAIEADVYLRSGRLVVAHDTTGAKQQLSLDKMYVQPILKEFKTRPRPLNLVIDLKEAYAPILAELLKELKPLKGLIKSGNNNKALSIIITGNRPPPSLYNKYPTYITFDDDLQLPHTAEQWKRVAQVSLNFENYSKWRGEGTLPLVDERVLKSVINAVHASGKKIRFWAAPDNTGGWQKLMELNADILSTDKIDELKELLKKMGS</sequence>
<proteinExistence type="predicted"/>
<dbReference type="EMBL" id="JACWMW010000002">
    <property type="protein sequence ID" value="MBD1385034.1"/>
    <property type="molecule type" value="Genomic_DNA"/>
</dbReference>
<keyword evidence="3" id="KW-1185">Reference proteome</keyword>
<evidence type="ECO:0000256" key="1">
    <source>
        <dbReference type="SAM" id="SignalP"/>
    </source>
</evidence>
<keyword evidence="1" id="KW-0732">Signal</keyword>
<name>A0ABR7X379_9SPHI</name>
<evidence type="ECO:0008006" key="4">
    <source>
        <dbReference type="Google" id="ProtNLM"/>
    </source>
</evidence>
<organism evidence="2 3">
    <name type="scientific">Mucilaginibacter rigui</name>
    <dbReference type="NCBI Taxonomy" id="534635"/>
    <lineage>
        <taxon>Bacteria</taxon>
        <taxon>Pseudomonadati</taxon>
        <taxon>Bacteroidota</taxon>
        <taxon>Sphingobacteriia</taxon>
        <taxon>Sphingobacteriales</taxon>
        <taxon>Sphingobacteriaceae</taxon>
        <taxon>Mucilaginibacter</taxon>
    </lineage>
</organism>